<organism evidence="6 7">
    <name type="scientific">Marinococcus halophilus</name>
    <dbReference type="NCBI Taxonomy" id="1371"/>
    <lineage>
        <taxon>Bacteria</taxon>
        <taxon>Bacillati</taxon>
        <taxon>Bacillota</taxon>
        <taxon>Bacilli</taxon>
        <taxon>Bacillales</taxon>
        <taxon>Bacillaceae</taxon>
        <taxon>Marinococcus</taxon>
    </lineage>
</organism>
<feature type="binding site" evidence="5">
    <location>
        <begin position="51"/>
        <end position="53"/>
    </location>
    <ligand>
        <name>3-dehydroquinate</name>
        <dbReference type="ChEBI" id="CHEBI:32364"/>
    </ligand>
</feature>
<evidence type="ECO:0000256" key="4">
    <source>
        <dbReference type="ARBA" id="ARBA00023270"/>
    </source>
</evidence>
<comment type="subunit">
    <text evidence="5">Homodimer.</text>
</comment>
<keyword evidence="5" id="KW-0028">Amino-acid biosynthesis</keyword>
<dbReference type="EC" id="4.2.1.10" evidence="5"/>
<dbReference type="InterPro" id="IPR001381">
    <property type="entry name" value="DHquinase_I"/>
</dbReference>
<comment type="caution">
    <text evidence="6">The sequence shown here is derived from an EMBL/GenBank/DDBJ whole genome shotgun (WGS) entry which is preliminary data.</text>
</comment>
<dbReference type="Pfam" id="PF01487">
    <property type="entry name" value="DHquinase_I"/>
    <property type="match status" value="1"/>
</dbReference>
<dbReference type="CDD" id="cd00502">
    <property type="entry name" value="DHQase_I"/>
    <property type="match status" value="1"/>
</dbReference>
<dbReference type="GO" id="GO:0009073">
    <property type="term" value="P:aromatic amino acid family biosynthetic process"/>
    <property type="evidence" value="ECO:0007669"/>
    <property type="project" value="UniProtKB-KW"/>
</dbReference>
<keyword evidence="7" id="KW-1185">Reference proteome</keyword>
<evidence type="ECO:0000313" key="6">
    <source>
        <dbReference type="EMBL" id="GEK58533.1"/>
    </source>
</evidence>
<dbReference type="FunFam" id="3.20.20.70:FF:000047">
    <property type="entry name" value="3-dehydroquinate dehydratase"/>
    <property type="match status" value="1"/>
</dbReference>
<dbReference type="RefSeq" id="WP_094908263.1">
    <property type="nucleotide sequence ID" value="NZ_BJUN01000006.1"/>
</dbReference>
<evidence type="ECO:0000256" key="2">
    <source>
        <dbReference type="ARBA" id="ARBA00023141"/>
    </source>
</evidence>
<evidence type="ECO:0000256" key="3">
    <source>
        <dbReference type="ARBA" id="ARBA00023239"/>
    </source>
</evidence>
<dbReference type="PANTHER" id="PTHR43699">
    <property type="entry name" value="3-DEHYDROQUINATE DEHYDRATASE"/>
    <property type="match status" value="1"/>
</dbReference>
<protein>
    <recommendedName>
        <fullName evidence="5">3-dehydroquinate dehydratase</fullName>
        <shortName evidence="5">3-dehydroquinase</shortName>
        <ecNumber evidence="5">4.2.1.10</ecNumber>
    </recommendedName>
    <alternativeName>
        <fullName evidence="5">Type I DHQase</fullName>
    </alternativeName>
    <alternativeName>
        <fullName evidence="5">Type I dehydroquinase</fullName>
        <shortName evidence="5">DHQ1</shortName>
    </alternativeName>
</protein>
<gene>
    <name evidence="5 6" type="primary">aroD</name>
    <name evidence="6" type="ORF">MHA01_14380</name>
</gene>
<evidence type="ECO:0000256" key="1">
    <source>
        <dbReference type="ARBA" id="ARBA00001864"/>
    </source>
</evidence>
<dbReference type="Gene3D" id="3.20.20.70">
    <property type="entry name" value="Aldolase class I"/>
    <property type="match status" value="1"/>
</dbReference>
<dbReference type="HAMAP" id="MF_00214">
    <property type="entry name" value="AroD"/>
    <property type="match status" value="1"/>
</dbReference>
<feature type="binding site" evidence="5">
    <location>
        <position position="237"/>
    </location>
    <ligand>
        <name>3-dehydroquinate</name>
        <dbReference type="ChEBI" id="CHEBI:32364"/>
    </ligand>
</feature>
<feature type="binding site" evidence="5">
    <location>
        <position position="218"/>
    </location>
    <ligand>
        <name>3-dehydroquinate</name>
        <dbReference type="ChEBI" id="CHEBI:32364"/>
    </ligand>
</feature>
<dbReference type="GO" id="GO:0046279">
    <property type="term" value="P:3,4-dihydroxybenzoate biosynthetic process"/>
    <property type="evidence" value="ECO:0007669"/>
    <property type="project" value="UniProtKB-ARBA"/>
</dbReference>
<dbReference type="InterPro" id="IPR013785">
    <property type="entry name" value="Aldolase_TIM"/>
</dbReference>
<reference evidence="6 7" key="1">
    <citation type="submission" date="2019-07" db="EMBL/GenBank/DDBJ databases">
        <title>Whole genome shotgun sequence of Marinococcus halophilus NBRC 102359.</title>
        <authorList>
            <person name="Hosoyama A."/>
            <person name="Uohara A."/>
            <person name="Ohji S."/>
            <person name="Ichikawa N."/>
        </authorList>
    </citation>
    <scope>NUCLEOTIDE SEQUENCE [LARGE SCALE GENOMIC DNA]</scope>
    <source>
        <strain evidence="6 7">NBRC 102359</strain>
    </source>
</reference>
<dbReference type="AlphaFoldDB" id="A0A510Y5W0"/>
<dbReference type="UniPathway" id="UPA00053">
    <property type="reaction ID" value="UER00086"/>
</dbReference>
<comment type="function">
    <text evidence="5">Involved in the third step of the chorismate pathway, which leads to the biosynthesis of aromatic amino acids. Catalyzes the cis-dehydration of 3-dehydroquinate (DHQ) and introduces the first double bond of the aromatic ring to yield 3-dehydroshikimate.</text>
</comment>
<keyword evidence="3 5" id="KW-0456">Lyase</keyword>
<comment type="pathway">
    <text evidence="5">Metabolic intermediate biosynthesis; chorismate biosynthesis; chorismate from D-erythrose 4-phosphate and phosphoenolpyruvate: step 3/7.</text>
</comment>
<dbReference type="Proteomes" id="UP000321051">
    <property type="component" value="Unassembled WGS sequence"/>
</dbReference>
<feature type="binding site" evidence="5">
    <location>
        <position position="87"/>
    </location>
    <ligand>
        <name>3-dehydroquinate</name>
        <dbReference type="ChEBI" id="CHEBI:32364"/>
    </ligand>
</feature>
<dbReference type="PANTHER" id="PTHR43699:SF1">
    <property type="entry name" value="3-DEHYDROQUINATE DEHYDRATASE"/>
    <property type="match status" value="1"/>
</dbReference>
<dbReference type="NCBIfam" id="TIGR01093">
    <property type="entry name" value="aroD"/>
    <property type="match status" value="1"/>
</dbReference>
<evidence type="ECO:0000256" key="5">
    <source>
        <dbReference type="HAMAP-Rule" id="MF_00214"/>
    </source>
</evidence>
<dbReference type="InterPro" id="IPR050146">
    <property type="entry name" value="Type-I_3-dehydroquinase"/>
</dbReference>
<proteinExistence type="inferred from homology"/>
<feature type="active site" description="Schiff-base intermediate with substrate" evidence="5">
    <location>
        <position position="176"/>
    </location>
</feature>
<keyword evidence="2 5" id="KW-0057">Aromatic amino acid biosynthesis</keyword>
<dbReference type="OrthoDB" id="9813659at2"/>
<dbReference type="EMBL" id="BJUN01000006">
    <property type="protein sequence ID" value="GEK58533.1"/>
    <property type="molecule type" value="Genomic_DNA"/>
</dbReference>
<accession>A0A510Y5W0</accession>
<dbReference type="STRING" id="1371.GCA_900166605_01412"/>
<comment type="caution">
    <text evidence="5">Lacks conserved residue(s) required for the propagation of feature annotation.</text>
</comment>
<name>A0A510Y5W0_MARHA</name>
<keyword evidence="4 5" id="KW-0704">Schiff base</keyword>
<sequence length="258" mass="28509">MTNRKYQTLQIGNKSYSASRPMICVPLTGETTENLVEELQTINLAQADAIEWRADHFKNLKDIQAVRQVLQILKQKAPGCLLLFTIRSAQEGGADRRLTDEETIELILEAVHSKNTDIVDIEGRMSSEHIAAVYQKTRECGVKMLISHHDFSRTPAAREMNRWGEEAERNGADIVKMAVMPNRKSDVLNLLGVLAELSEKLTICTAAMAMGPAGIASRLVGHSFGSMMIFASGKESSAPGQIPLEEARLVIDIVNKYS</sequence>
<dbReference type="GO" id="GO:0003855">
    <property type="term" value="F:3-dehydroquinate dehydratase activity"/>
    <property type="evidence" value="ECO:0007669"/>
    <property type="project" value="UniProtKB-UniRule"/>
</dbReference>
<dbReference type="GO" id="GO:0009423">
    <property type="term" value="P:chorismate biosynthetic process"/>
    <property type="evidence" value="ECO:0007669"/>
    <property type="project" value="UniProtKB-UniRule"/>
</dbReference>
<dbReference type="SUPFAM" id="SSF51569">
    <property type="entry name" value="Aldolase"/>
    <property type="match status" value="1"/>
</dbReference>
<feature type="active site" description="Proton donor/acceptor" evidence="5">
    <location>
        <position position="149"/>
    </location>
</feature>
<feature type="binding site" evidence="5">
    <location>
        <position position="241"/>
    </location>
    <ligand>
        <name>3-dehydroquinate</name>
        <dbReference type="ChEBI" id="CHEBI:32364"/>
    </ligand>
</feature>
<evidence type="ECO:0000313" key="7">
    <source>
        <dbReference type="Proteomes" id="UP000321051"/>
    </source>
</evidence>
<comment type="catalytic activity">
    <reaction evidence="1 5">
        <text>3-dehydroquinate = 3-dehydroshikimate + H2O</text>
        <dbReference type="Rhea" id="RHEA:21096"/>
        <dbReference type="ChEBI" id="CHEBI:15377"/>
        <dbReference type="ChEBI" id="CHEBI:16630"/>
        <dbReference type="ChEBI" id="CHEBI:32364"/>
        <dbReference type="EC" id="4.2.1.10"/>
    </reaction>
</comment>
<comment type="similarity">
    <text evidence="5">Belongs to the type-I 3-dehydroquinase family.</text>
</comment>
<dbReference type="GO" id="GO:0008652">
    <property type="term" value="P:amino acid biosynthetic process"/>
    <property type="evidence" value="ECO:0007669"/>
    <property type="project" value="UniProtKB-KW"/>
</dbReference>